<keyword evidence="4" id="KW-1185">Reference proteome</keyword>
<feature type="compositionally biased region" description="Pro residues" evidence="1">
    <location>
        <begin position="547"/>
        <end position="566"/>
    </location>
</feature>
<feature type="region of interest" description="Disordered" evidence="1">
    <location>
        <begin position="826"/>
        <end position="845"/>
    </location>
</feature>
<feature type="compositionally biased region" description="Polar residues" evidence="1">
    <location>
        <begin position="690"/>
        <end position="703"/>
    </location>
</feature>
<feature type="compositionally biased region" description="Pro residues" evidence="1">
    <location>
        <begin position="467"/>
        <end position="526"/>
    </location>
</feature>
<organism evidence="3 4">
    <name type="scientific">Ceratocystis lukuohia</name>
    <dbReference type="NCBI Taxonomy" id="2019550"/>
    <lineage>
        <taxon>Eukaryota</taxon>
        <taxon>Fungi</taxon>
        <taxon>Dikarya</taxon>
        <taxon>Ascomycota</taxon>
        <taxon>Pezizomycotina</taxon>
        <taxon>Sordariomycetes</taxon>
        <taxon>Hypocreomycetidae</taxon>
        <taxon>Microascales</taxon>
        <taxon>Ceratocystidaceae</taxon>
        <taxon>Ceratocystis</taxon>
    </lineage>
</organism>
<feature type="region of interest" description="Disordered" evidence="1">
    <location>
        <begin position="203"/>
        <end position="237"/>
    </location>
</feature>
<dbReference type="GeneID" id="98116237"/>
<dbReference type="RefSeq" id="XP_070861242.1">
    <property type="nucleotide sequence ID" value="XM_071000111.1"/>
</dbReference>
<evidence type="ECO:0000256" key="1">
    <source>
        <dbReference type="SAM" id="MobiDB-lite"/>
    </source>
</evidence>
<keyword evidence="2" id="KW-0472">Membrane</keyword>
<keyword evidence="2" id="KW-1133">Transmembrane helix</keyword>
<feature type="compositionally biased region" description="Polar residues" evidence="1">
    <location>
        <begin position="834"/>
        <end position="845"/>
    </location>
</feature>
<protein>
    <submittedName>
        <fullName evidence="3">Uncharacterized protein</fullName>
    </submittedName>
</protein>
<feature type="compositionally biased region" description="Polar residues" evidence="1">
    <location>
        <begin position="737"/>
        <end position="747"/>
    </location>
</feature>
<feature type="compositionally biased region" description="Basic and acidic residues" evidence="1">
    <location>
        <begin position="910"/>
        <end position="980"/>
    </location>
</feature>
<feature type="compositionally biased region" description="Basic and acidic residues" evidence="1">
    <location>
        <begin position="752"/>
        <end position="761"/>
    </location>
</feature>
<feature type="compositionally biased region" description="Low complexity" evidence="1">
    <location>
        <begin position="584"/>
        <end position="600"/>
    </location>
</feature>
<feature type="compositionally biased region" description="Low complexity" evidence="1">
    <location>
        <begin position="608"/>
        <end position="617"/>
    </location>
</feature>
<feature type="region of interest" description="Disordered" evidence="1">
    <location>
        <begin position="301"/>
        <end position="773"/>
    </location>
</feature>
<comment type="caution">
    <text evidence="3">The sequence shown here is derived from an EMBL/GenBank/DDBJ whole genome shotgun (WGS) entry which is preliminary data.</text>
</comment>
<feature type="compositionally biased region" description="Pro residues" evidence="1">
    <location>
        <begin position="618"/>
        <end position="665"/>
    </location>
</feature>
<feature type="compositionally biased region" description="Pro residues" evidence="1">
    <location>
        <begin position="408"/>
        <end position="418"/>
    </location>
</feature>
<name>A0ABR4MP44_9PEZI</name>
<feature type="transmembrane region" description="Helical" evidence="2">
    <location>
        <begin position="72"/>
        <end position="94"/>
    </location>
</feature>
<evidence type="ECO:0000313" key="4">
    <source>
        <dbReference type="Proteomes" id="UP001610728"/>
    </source>
</evidence>
<dbReference type="EMBL" id="JABSNW010000002">
    <property type="protein sequence ID" value="KAL2890062.1"/>
    <property type="molecule type" value="Genomic_DNA"/>
</dbReference>
<feature type="region of interest" description="Disordered" evidence="1">
    <location>
        <begin position="899"/>
        <end position="980"/>
    </location>
</feature>
<accession>A0ABR4MP44</accession>
<feature type="compositionally biased region" description="Pro residues" evidence="1">
    <location>
        <begin position="574"/>
        <end position="583"/>
    </location>
</feature>
<dbReference type="Proteomes" id="UP001610728">
    <property type="component" value="Unassembled WGS sequence"/>
</dbReference>
<evidence type="ECO:0000313" key="3">
    <source>
        <dbReference type="EMBL" id="KAL2890062.1"/>
    </source>
</evidence>
<evidence type="ECO:0000256" key="2">
    <source>
        <dbReference type="SAM" id="Phobius"/>
    </source>
</evidence>
<sequence length="980" mass="100707">MASAIASETTQKAVSYISGLSAMPVSEFLETAPATTFESAFPPVSATISAMLTETANTSDVSHNQAPAGIKVSIITGTFAGIALLVAGAWYILWYRGRDGIQSHQGKRSFGASQNTLLNRLKLKPSRVIGLQPENNIQAPVIAAGSNSPRTPLTNRIAGNGLAPLSSSITRPVTQTSGGVISTGLTSLPPRKKLTRRQLPVFSRAVAPSSERIPAPPSTKDSSGTPPKAPFSRSGLSPIPIAPPAAADAVRLCSVSIPPPAALPSGLPAILPGGLPTVSSAALPKTSAPVVATPRPARLGISPKVPTLPLPSQARSKSALARDFPLPAGSKPPPAGHTTPQAGSKPALAPLFPPPAGSKPAPAGPISLAPSVLPQAGSKPALAPLFPPPARSKPAPALAFPPAGSKPAPAPLLPPPTASKPALAPHLPPPGGSKAASALPFPPPVGPRSAPAPPFPPPAGSKAAPAPILPPPAASKPAPAPILPPPAASKPAPAPHLPPPGGSKPAPALPFPPPVGPRPVPAPLLPPAGSKPAPALPFPPVGSKLAPAPPFPPPAGSKPVPAPPFPLAGSKTAPAPPFPPPAGSKPVPALAFPPTASKAAPAPPFPLPGGSKAVPASAFPPPAGPRPIPAPPFPPAGSKPAPAPPFPPPARSKPAPAPPFPPPSGPISLPAPTVPLPGPLGARPADLPNSRRNNLPDLSSATPPFNLHRSTAVPLHNPLPNHAISSLKPKPPILNQRPASPSNSQHGHQALKRIEDKERKPSQPPDKPPQLRSFDIIIGPLTAGFTFVLTPNQTSNSTTPTTGVITTLSKLHMQARFHFHRRLPTLPTQEKHTQSPNGISVQFDRSYSNDPIKKLTAKEFAARILVKDVILNAGIRQLELKDCTLDEFKLFNSELNQADQLQESQRPGKKQQESQKHKSKKDDQQQGRQEEKSQRVLEVREPEAGELRAGQSEEREGKQPRGQEPEAGKLSGEKAHGLRA</sequence>
<proteinExistence type="predicted"/>
<gene>
    <name evidence="3" type="ORF">HOO65_020604</name>
</gene>
<reference evidence="3 4" key="1">
    <citation type="submission" date="2020-05" db="EMBL/GenBank/DDBJ databases">
        <title>Ceratocystis lukuohia genome.</title>
        <authorList>
            <person name="Harrington T.C."/>
            <person name="Kim K."/>
            <person name="Mayers C.G."/>
        </authorList>
    </citation>
    <scope>NUCLEOTIDE SEQUENCE [LARGE SCALE GENOMIC DNA]</scope>
    <source>
        <strain evidence="3 4">C4212</strain>
    </source>
</reference>
<feature type="compositionally biased region" description="Pro residues" evidence="1">
    <location>
        <begin position="440"/>
        <end position="459"/>
    </location>
</feature>
<keyword evidence="2" id="KW-0812">Transmembrane</keyword>